<dbReference type="PROSITE" id="PS01193">
    <property type="entry name" value="RIBOSOMAL_S8E"/>
    <property type="match status" value="1"/>
</dbReference>
<dbReference type="InterPro" id="IPR042563">
    <property type="entry name" value="Ribosomal_protein_eS8_euk"/>
</dbReference>
<dbReference type="GO" id="GO:0003735">
    <property type="term" value="F:structural constituent of ribosome"/>
    <property type="evidence" value="ECO:0007669"/>
    <property type="project" value="InterPro"/>
</dbReference>
<dbReference type="AlphaFoldDB" id="A0A640KH70"/>
<dbReference type="NCBIfam" id="TIGR00307">
    <property type="entry name" value="eS8"/>
    <property type="match status" value="1"/>
</dbReference>
<dbReference type="InterPro" id="IPR022309">
    <property type="entry name" value="Ribosomal_Se8/biogenesis_NSA2"/>
</dbReference>
<dbReference type="VEuPathDB" id="TriTrypDB:LtaPh_2422461"/>
<reference evidence="6 7" key="1">
    <citation type="submission" date="2019-11" db="EMBL/GenBank/DDBJ databases">
        <title>Leishmania tarentolae CDS.</title>
        <authorList>
            <person name="Goto Y."/>
            <person name="Yamagishi J."/>
        </authorList>
    </citation>
    <scope>NUCLEOTIDE SEQUENCE [LARGE SCALE GENOMIC DNA]</scope>
    <source>
        <strain evidence="6 7">Parrot Tar II</strain>
    </source>
</reference>
<dbReference type="FunFam" id="3.10.290.70:FF:000008">
    <property type="entry name" value="40S ribosomal protein S8"/>
    <property type="match status" value="1"/>
</dbReference>
<keyword evidence="2 4" id="KW-0689">Ribosomal protein</keyword>
<keyword evidence="3 4" id="KW-0687">Ribonucleoprotein</keyword>
<evidence type="ECO:0000256" key="2">
    <source>
        <dbReference type="ARBA" id="ARBA00022980"/>
    </source>
</evidence>
<proteinExistence type="inferred from homology"/>
<name>A0A640KH70_LEITA</name>
<evidence type="ECO:0000313" key="6">
    <source>
        <dbReference type="EMBL" id="GET89060.1"/>
    </source>
</evidence>
<organism evidence="6 7">
    <name type="scientific">Leishmania tarentolae</name>
    <name type="common">Sauroleishmania tarentolae</name>
    <dbReference type="NCBI Taxonomy" id="5689"/>
    <lineage>
        <taxon>Eukaryota</taxon>
        <taxon>Discoba</taxon>
        <taxon>Euglenozoa</taxon>
        <taxon>Kinetoplastea</taxon>
        <taxon>Metakinetoplastina</taxon>
        <taxon>Trypanosomatida</taxon>
        <taxon>Trypanosomatidae</taxon>
        <taxon>Leishmaniinae</taxon>
        <taxon>Leishmania</taxon>
        <taxon>lizard Leishmania</taxon>
    </lineage>
</organism>
<comment type="similarity">
    <text evidence="1 4">Belongs to the eukaryotic ribosomal protein eS8 family.</text>
</comment>
<comment type="caution">
    <text evidence="6">The sequence shown here is derived from an EMBL/GenBank/DDBJ whole genome shotgun (WGS) entry which is preliminary data.</text>
</comment>
<dbReference type="PANTHER" id="PTHR10394">
    <property type="entry name" value="40S RIBOSOMAL PROTEIN S8"/>
    <property type="match status" value="1"/>
</dbReference>
<evidence type="ECO:0000256" key="4">
    <source>
        <dbReference type="RuleBase" id="RU000669"/>
    </source>
</evidence>
<dbReference type="GO" id="GO:0005840">
    <property type="term" value="C:ribosome"/>
    <property type="evidence" value="ECO:0007669"/>
    <property type="project" value="UniProtKB-KW"/>
</dbReference>
<dbReference type="InterPro" id="IPR018283">
    <property type="entry name" value="Ribosomal_eS8_CS"/>
</dbReference>
<accession>A0A640KH70</accession>
<dbReference type="Gene3D" id="3.10.290.70">
    <property type="match status" value="1"/>
</dbReference>
<evidence type="ECO:0000256" key="1">
    <source>
        <dbReference type="ARBA" id="ARBA00005257"/>
    </source>
</evidence>
<evidence type="ECO:0000313" key="7">
    <source>
        <dbReference type="Proteomes" id="UP000419144"/>
    </source>
</evidence>
<dbReference type="Gene3D" id="1.10.168.20">
    <property type="entry name" value="Ribosomal protein S8e, subdomain"/>
    <property type="match status" value="1"/>
</dbReference>
<keyword evidence="7" id="KW-1185">Reference proteome</keyword>
<dbReference type="GO" id="GO:1990904">
    <property type="term" value="C:ribonucleoprotein complex"/>
    <property type="evidence" value="ECO:0007669"/>
    <property type="project" value="UniProtKB-KW"/>
</dbReference>
<sequence length="222" mass="25172">MGIVRSRLHKRKITGGKTKIHRKRMKAELGRLPANTRLGARRVSPVRARGGNFKIRALRLDTGNFAWASEAIAQRVRLLDVVYNATSNELVRTKTLVKNCIVVVDAAPFKRWYAKHYGIDLDADKKSAKVAAAAEKKSKKSAHTAADKYDVSKASPKLQREWTRRRRNHRVEKAIADQLREGRVLARITSRPGQSGRADGILLEGAELQFYLKRLEKKKKKK</sequence>
<dbReference type="VEuPathDB" id="TriTrypDB:LtaPh_2422421"/>
<dbReference type="InterPro" id="IPR001047">
    <property type="entry name" value="Ribosomal_eS8"/>
</dbReference>
<dbReference type="EMBL" id="BLBS01000033">
    <property type="protein sequence ID" value="GET89058.1"/>
    <property type="molecule type" value="Genomic_DNA"/>
</dbReference>
<dbReference type="Pfam" id="PF01201">
    <property type="entry name" value="Ribosomal_S8e"/>
    <property type="match status" value="1"/>
</dbReference>
<evidence type="ECO:0000256" key="3">
    <source>
        <dbReference type="ARBA" id="ARBA00023274"/>
    </source>
</evidence>
<protein>
    <recommendedName>
        <fullName evidence="4">40S ribosomal protein S8</fullName>
    </recommendedName>
</protein>
<gene>
    <name evidence="5" type="ORF">LtaPh_2422421</name>
    <name evidence="6" type="ORF">LtaPh_2422461</name>
</gene>
<dbReference type="OrthoDB" id="276437at2759"/>
<evidence type="ECO:0000313" key="5">
    <source>
        <dbReference type="EMBL" id="GET89058.1"/>
    </source>
</evidence>
<dbReference type="CDD" id="cd11380">
    <property type="entry name" value="Ribosomal_S8e_like"/>
    <property type="match status" value="1"/>
</dbReference>
<dbReference type="EMBL" id="BLBS01000033">
    <property type="protein sequence ID" value="GET89060.1"/>
    <property type="molecule type" value="Genomic_DNA"/>
</dbReference>
<dbReference type="GO" id="GO:0006412">
    <property type="term" value="P:translation"/>
    <property type="evidence" value="ECO:0007669"/>
    <property type="project" value="InterPro"/>
</dbReference>
<dbReference type="Proteomes" id="UP000419144">
    <property type="component" value="Unassembled WGS sequence"/>
</dbReference>